<dbReference type="EMBL" id="CP038231">
    <property type="protein sequence ID" value="QDH13858.1"/>
    <property type="molecule type" value="Genomic_DNA"/>
</dbReference>
<dbReference type="OrthoDB" id="7275155at2"/>
<feature type="compositionally biased region" description="Basic and acidic residues" evidence="1">
    <location>
        <begin position="92"/>
        <end position="105"/>
    </location>
</feature>
<evidence type="ECO:0000313" key="2">
    <source>
        <dbReference type="EMBL" id="QDH13858.1"/>
    </source>
</evidence>
<evidence type="ECO:0000256" key="1">
    <source>
        <dbReference type="SAM" id="MobiDB-lite"/>
    </source>
</evidence>
<dbReference type="AlphaFoldDB" id="A0A4Y6UBA5"/>
<dbReference type="KEGG" id="swf:E3E12_06275"/>
<protein>
    <submittedName>
        <fullName evidence="2">Uncharacterized protein</fullName>
    </submittedName>
</protein>
<feature type="region of interest" description="Disordered" evidence="1">
    <location>
        <begin position="45"/>
        <end position="106"/>
    </location>
</feature>
<sequence>MMRHRFSAPTRLLGTALLGAVFTLPTLQGEAEAQEVEFGAPVDATANQHAGAPGNATGNKRGGGEHIHARGHRAPPKGYQEAPSVEFENGPDPDHLAKQEHDKITGTDLTQFGTAYTSHNPIQQGNLGDATGNGWVAPRGNGW</sequence>
<accession>A0A4Y6UBA5</accession>
<evidence type="ECO:0000313" key="3">
    <source>
        <dbReference type="Proteomes" id="UP000318709"/>
    </source>
</evidence>
<dbReference type="RefSeq" id="WP_141443566.1">
    <property type="nucleotide sequence ID" value="NZ_CP038231.1"/>
</dbReference>
<dbReference type="Proteomes" id="UP000318709">
    <property type="component" value="Chromosome"/>
</dbReference>
<reference evidence="2 3" key="1">
    <citation type="submission" date="2019-03" db="EMBL/GenBank/DDBJ databases">
        <title>The complete genome sequence of Swingsia_sp. F3b2 LMG30590(T).</title>
        <authorList>
            <person name="Chua K.-O."/>
            <person name="Chan K.-G."/>
            <person name="See-Too W.-S."/>
        </authorList>
    </citation>
    <scope>NUCLEOTIDE SEQUENCE [LARGE SCALE GENOMIC DNA]</scope>
    <source>
        <strain evidence="2 3">F3b2</strain>
    </source>
</reference>
<organism evidence="2 3">
    <name type="scientific">Formicincola oecophyllae</name>
    <dbReference type="NCBI Taxonomy" id="2558361"/>
    <lineage>
        <taxon>Bacteria</taxon>
        <taxon>Pseudomonadati</taxon>
        <taxon>Pseudomonadota</taxon>
        <taxon>Alphaproteobacteria</taxon>
        <taxon>Acetobacterales</taxon>
        <taxon>Acetobacteraceae</taxon>
        <taxon>Formicincola</taxon>
    </lineage>
</organism>
<name>A0A4Y6UBA5_9PROT</name>
<proteinExistence type="predicted"/>
<keyword evidence="3" id="KW-1185">Reference proteome</keyword>
<gene>
    <name evidence="2" type="ORF">E3E12_06275</name>
</gene>